<gene>
    <name evidence="1" type="ORF">FYC51_18775</name>
</gene>
<dbReference type="RefSeq" id="WP_148735259.1">
    <property type="nucleotide sequence ID" value="NZ_VSSB01000002.1"/>
</dbReference>
<protein>
    <submittedName>
        <fullName evidence="1">Uncharacterized protein</fullName>
    </submittedName>
</protein>
<name>A0A5S4UX65_9MICO</name>
<evidence type="ECO:0000313" key="2">
    <source>
        <dbReference type="Proteomes" id="UP000325243"/>
    </source>
</evidence>
<dbReference type="Proteomes" id="UP000325243">
    <property type="component" value="Unassembled WGS sequence"/>
</dbReference>
<accession>A0A5S4UX65</accession>
<reference evidence="1 2" key="1">
    <citation type="submission" date="2019-08" db="EMBL/GenBank/DDBJ databases">
        <authorList>
            <person name="Hu J."/>
        </authorList>
    </citation>
    <scope>NUCLEOTIDE SEQUENCE [LARGE SCALE GENOMIC DNA]</scope>
    <source>
        <strain evidence="1 2">NEAU-184</strain>
    </source>
</reference>
<dbReference type="EMBL" id="VSSB01000002">
    <property type="protein sequence ID" value="TYL51162.1"/>
    <property type="molecule type" value="Genomic_DNA"/>
</dbReference>
<evidence type="ECO:0000313" key="1">
    <source>
        <dbReference type="EMBL" id="TYL51162.1"/>
    </source>
</evidence>
<dbReference type="AlphaFoldDB" id="A0A5S4UX65"/>
<proteinExistence type="predicted"/>
<keyword evidence="2" id="KW-1185">Reference proteome</keyword>
<sequence>MSRIYMRVLVANDSDATLRLRHRSTSRSWTGGWEPVVQSETLPGGHHGWQAEGDLFIWELSGVEARVWYDVVAPSGEVLGELYIFANSPVRESQYGNTFHVHAPAGYYATYSDAKGQKNDNNRAVLEIRFRNTRKVAVRGFKPSKNGFQFSNGSWSDQLPVLTVGELWNRFRGVLTGGGLADALGITPSTDWLPLTHADTGLCGGMTYAVMDYFALNQIPPEAKKNRDGAYVPPDSADDPMFLFIRERLLDSFDFTGRGHRWLSYTSPIYPDDDEGVLQSFGVMKGKAWVTYREEWPRIRELLDNGKLATVGLVQSAQFDIGANHQVLAYAYEQSAQNVKLWIYDPNVPGQAPLPAIADDLYLEFDTSSTADGITVTRHNAPAEEPEKVKRIYALLLMDNYIPKAPPPGRSVPPPDAPKYFKLVRTDAESFTTGGTVKGTRKNYCQEVMETGMWTSRTDMTFVAQVVGYVDPVVSWTVAGVPVTDKTTAVPINVGGTPFSIGCRLLAGGRSLMLSSAPGDTYAAAVSVTMKDALGETKAATDIFDIEGTYEGPRIEHIRAETRCLERTIPVPVDIGDFVIPKEGPGPVEIEAWKAGVLARLNENAAINPAARAAIEAFVELQVDLPDIGGIGTAIAQRNRIGG</sequence>
<comment type="caution">
    <text evidence="1">The sequence shown here is derived from an EMBL/GenBank/DDBJ whole genome shotgun (WGS) entry which is preliminary data.</text>
</comment>
<organism evidence="1 2">
    <name type="scientific">Agromyces mariniharenae</name>
    <dbReference type="NCBI Taxonomy" id="2604423"/>
    <lineage>
        <taxon>Bacteria</taxon>
        <taxon>Bacillati</taxon>
        <taxon>Actinomycetota</taxon>
        <taxon>Actinomycetes</taxon>
        <taxon>Micrococcales</taxon>
        <taxon>Microbacteriaceae</taxon>
        <taxon>Agromyces</taxon>
    </lineage>
</organism>